<keyword evidence="7" id="KW-0663">Pyridoxal phosphate</keyword>
<accession>A0A061F2S5</accession>
<dbReference type="PANTHER" id="PTHR10314">
    <property type="entry name" value="CYSTATHIONINE BETA-SYNTHASE"/>
    <property type="match status" value="1"/>
</dbReference>
<organism evidence="11 12">
    <name type="scientific">Theobroma cacao</name>
    <name type="common">Cacao</name>
    <name type="synonym">Cocoa</name>
    <dbReference type="NCBI Taxonomy" id="3641"/>
    <lineage>
        <taxon>Eukaryota</taxon>
        <taxon>Viridiplantae</taxon>
        <taxon>Streptophyta</taxon>
        <taxon>Embryophyta</taxon>
        <taxon>Tracheophyta</taxon>
        <taxon>Spermatophyta</taxon>
        <taxon>Magnoliopsida</taxon>
        <taxon>eudicotyledons</taxon>
        <taxon>Gunneridae</taxon>
        <taxon>Pentapetalae</taxon>
        <taxon>rosids</taxon>
        <taxon>malvids</taxon>
        <taxon>Malvales</taxon>
        <taxon>Malvaceae</taxon>
        <taxon>Byttnerioideae</taxon>
        <taxon>Theobroma</taxon>
    </lineage>
</organism>
<dbReference type="Proteomes" id="UP000026915">
    <property type="component" value="Chromosome 5"/>
</dbReference>
<comment type="pathway">
    <text evidence="2">Amino-acid biosynthesis; L-cysteine biosynthesis; L-cysteine from L-serine: step 2/2.</text>
</comment>
<gene>
    <name evidence="11" type="ORF">TCM_026423</name>
</gene>
<dbReference type="Gene3D" id="3.40.50.1100">
    <property type="match status" value="2"/>
</dbReference>
<sequence length="276" mass="29481">MEEKCAIKKDVSELIGNTPMVYLNNIVDVCVARIAAKLELLEPCSSVKDRIAYSMIKDAEDKGLITPGKNVLIEPTSGNTGIGMAFIGAARGYKVIVTMPASVSIERRIVLRALGAEVYLTNPVKGIKGVIDKAEELVNNTPNSHMLRQFENPANPQIHYDATGPEIWKDSEGKVDALVAGIGTGGTITGAGKFLKEKNSEIKVYGVEPVESAVLNGGKPGPHLIQGIGAGIVPEVLDVGILDEVVQVSLNSILVKSLCQIIRFCFSPMISYSGKH</sequence>
<comment type="catalytic activity">
    <reaction evidence="9">
        <text>O-acetyl-L-serine + hydrogen sulfide = L-cysteine + acetate</text>
        <dbReference type="Rhea" id="RHEA:14829"/>
        <dbReference type="ChEBI" id="CHEBI:29919"/>
        <dbReference type="ChEBI" id="CHEBI:30089"/>
        <dbReference type="ChEBI" id="CHEBI:35235"/>
        <dbReference type="ChEBI" id="CHEBI:58340"/>
        <dbReference type="EC" id="2.5.1.47"/>
    </reaction>
</comment>
<dbReference type="CDD" id="cd01561">
    <property type="entry name" value="CBS_like"/>
    <property type="match status" value="1"/>
</dbReference>
<dbReference type="InterPro" id="IPR001216">
    <property type="entry name" value="P-phosphate_BS"/>
</dbReference>
<feature type="domain" description="Tryptophan synthase beta chain-like PALP" evidence="10">
    <location>
        <begin position="11"/>
        <end position="250"/>
    </location>
</feature>
<keyword evidence="12" id="KW-1185">Reference proteome</keyword>
<keyword evidence="6" id="KW-0808">Transferase</keyword>
<reference evidence="11 12" key="1">
    <citation type="journal article" date="2013" name="Genome Biol.">
        <title>The genome sequence of the most widely cultivated cacao type and its use to identify candidate genes regulating pod color.</title>
        <authorList>
            <person name="Motamayor J.C."/>
            <person name="Mockaitis K."/>
            <person name="Schmutz J."/>
            <person name="Haiminen N."/>
            <person name="Iii D.L."/>
            <person name="Cornejo O."/>
            <person name="Findley S.D."/>
            <person name="Zheng P."/>
            <person name="Utro F."/>
            <person name="Royaert S."/>
            <person name="Saski C."/>
            <person name="Jenkins J."/>
            <person name="Podicheti R."/>
            <person name="Zhao M."/>
            <person name="Scheffler B.E."/>
            <person name="Stack J.C."/>
            <person name="Feltus F.A."/>
            <person name="Mustiga G.M."/>
            <person name="Amores F."/>
            <person name="Phillips W."/>
            <person name="Marelli J.P."/>
            <person name="May G.D."/>
            <person name="Shapiro H."/>
            <person name="Ma J."/>
            <person name="Bustamante C.D."/>
            <person name="Schnell R.J."/>
            <person name="Main D."/>
            <person name="Gilbert D."/>
            <person name="Parida L."/>
            <person name="Kuhn D.N."/>
        </authorList>
    </citation>
    <scope>NUCLEOTIDE SEQUENCE [LARGE SCALE GENOMIC DNA]</scope>
    <source>
        <strain evidence="12">cv. Matina 1-6</strain>
    </source>
</reference>
<evidence type="ECO:0000313" key="11">
    <source>
        <dbReference type="EMBL" id="EOY11163.1"/>
    </source>
</evidence>
<dbReference type="EC" id="2.5.1.47" evidence="4"/>
<keyword evidence="8" id="KW-0198">Cysteine biosynthesis</keyword>
<dbReference type="SUPFAM" id="SSF53686">
    <property type="entry name" value="Tryptophan synthase beta subunit-like PLP-dependent enzymes"/>
    <property type="match status" value="1"/>
</dbReference>
<evidence type="ECO:0000256" key="1">
    <source>
        <dbReference type="ARBA" id="ARBA00001933"/>
    </source>
</evidence>
<evidence type="ECO:0000256" key="8">
    <source>
        <dbReference type="ARBA" id="ARBA00023192"/>
    </source>
</evidence>
<dbReference type="GO" id="GO:0016829">
    <property type="term" value="F:lyase activity"/>
    <property type="evidence" value="ECO:0007669"/>
    <property type="project" value="UniProtKB-KW"/>
</dbReference>
<evidence type="ECO:0000256" key="4">
    <source>
        <dbReference type="ARBA" id="ARBA00012681"/>
    </source>
</evidence>
<evidence type="ECO:0000259" key="10">
    <source>
        <dbReference type="Pfam" id="PF00291"/>
    </source>
</evidence>
<dbReference type="FunFam" id="3.40.50.1100:FF:000130">
    <property type="entry name" value="Cysteine synthase"/>
    <property type="match status" value="1"/>
</dbReference>
<dbReference type="InterPro" id="IPR036052">
    <property type="entry name" value="TrpB-like_PALP_sf"/>
</dbReference>
<dbReference type="Pfam" id="PF00291">
    <property type="entry name" value="PALP"/>
    <property type="match status" value="1"/>
</dbReference>
<dbReference type="GO" id="GO:0006535">
    <property type="term" value="P:cysteine biosynthetic process from serine"/>
    <property type="evidence" value="ECO:0007669"/>
    <property type="project" value="InterPro"/>
</dbReference>
<evidence type="ECO:0000256" key="7">
    <source>
        <dbReference type="ARBA" id="ARBA00022898"/>
    </source>
</evidence>
<evidence type="ECO:0000256" key="5">
    <source>
        <dbReference type="ARBA" id="ARBA00022605"/>
    </source>
</evidence>
<comment type="similarity">
    <text evidence="3">Belongs to the cysteine synthase/cystathionine beta-synthase family.</text>
</comment>
<dbReference type="InterPro" id="IPR050214">
    <property type="entry name" value="Cys_Synth/Cystath_Beta-Synth"/>
</dbReference>
<dbReference type="InterPro" id="IPR001926">
    <property type="entry name" value="TrpB-like_PALP"/>
</dbReference>
<protein>
    <recommendedName>
        <fullName evidence="4">cysteine synthase</fullName>
        <ecNumber evidence="4">2.5.1.47</ecNumber>
    </recommendedName>
</protein>
<evidence type="ECO:0000256" key="3">
    <source>
        <dbReference type="ARBA" id="ARBA00007103"/>
    </source>
</evidence>
<evidence type="ECO:0000256" key="6">
    <source>
        <dbReference type="ARBA" id="ARBA00022679"/>
    </source>
</evidence>
<evidence type="ECO:0000256" key="9">
    <source>
        <dbReference type="ARBA" id="ARBA00047931"/>
    </source>
</evidence>
<dbReference type="Gramene" id="EOY11163">
    <property type="protein sequence ID" value="EOY11163"/>
    <property type="gene ID" value="TCM_026423"/>
</dbReference>
<dbReference type="AlphaFoldDB" id="A0A061F2S5"/>
<proteinExistence type="inferred from homology"/>
<name>A0A061F2S5_THECC</name>
<evidence type="ECO:0000256" key="2">
    <source>
        <dbReference type="ARBA" id="ARBA00004962"/>
    </source>
</evidence>
<dbReference type="FunFam" id="3.40.50.1100:FF:000006">
    <property type="entry name" value="Cysteine synthase"/>
    <property type="match status" value="1"/>
</dbReference>
<dbReference type="EMBL" id="CM001883">
    <property type="protein sequence ID" value="EOY11163.1"/>
    <property type="molecule type" value="Genomic_DNA"/>
</dbReference>
<dbReference type="GO" id="GO:0004124">
    <property type="term" value="F:cysteine synthase activity"/>
    <property type="evidence" value="ECO:0007669"/>
    <property type="project" value="UniProtKB-EC"/>
</dbReference>
<keyword evidence="11" id="KW-0456">Lyase</keyword>
<comment type="cofactor">
    <cofactor evidence="1">
        <name>pyridoxal 5'-phosphate</name>
        <dbReference type="ChEBI" id="CHEBI:597326"/>
    </cofactor>
</comment>
<keyword evidence="5" id="KW-0028">Amino-acid biosynthesis</keyword>
<dbReference type="PROSITE" id="PS00901">
    <property type="entry name" value="CYS_SYNTHASE"/>
    <property type="match status" value="1"/>
</dbReference>
<evidence type="ECO:0000313" key="12">
    <source>
        <dbReference type="Proteomes" id="UP000026915"/>
    </source>
</evidence>